<comment type="caution">
    <text evidence="1">The sequence shown here is derived from an EMBL/GenBank/DDBJ whole genome shotgun (WGS) entry which is preliminary data.</text>
</comment>
<proteinExistence type="predicted"/>
<name>A0A645DVS4_9ZZZZ</name>
<dbReference type="EMBL" id="VSSQ01040386">
    <property type="protein sequence ID" value="MPM93614.1"/>
    <property type="molecule type" value="Genomic_DNA"/>
</dbReference>
<evidence type="ECO:0000313" key="1">
    <source>
        <dbReference type="EMBL" id="MPM93614.1"/>
    </source>
</evidence>
<reference evidence="1" key="1">
    <citation type="submission" date="2019-08" db="EMBL/GenBank/DDBJ databases">
        <authorList>
            <person name="Kucharzyk K."/>
            <person name="Murdoch R.W."/>
            <person name="Higgins S."/>
            <person name="Loffler F."/>
        </authorList>
    </citation>
    <scope>NUCLEOTIDE SEQUENCE</scope>
</reference>
<organism evidence="1">
    <name type="scientific">bioreactor metagenome</name>
    <dbReference type="NCBI Taxonomy" id="1076179"/>
    <lineage>
        <taxon>unclassified sequences</taxon>
        <taxon>metagenomes</taxon>
        <taxon>ecological metagenomes</taxon>
    </lineage>
</organism>
<gene>
    <name evidence="1" type="ORF">SDC9_140754</name>
</gene>
<accession>A0A645DVS4</accession>
<sequence length="38" mass="4377">MIIHLIAVIITESHALDIEFVDQASQLPKYEYTMDISK</sequence>
<protein>
    <submittedName>
        <fullName evidence="1">Uncharacterized protein</fullName>
    </submittedName>
</protein>
<dbReference type="AlphaFoldDB" id="A0A645DVS4"/>